<gene>
    <name evidence="6" type="ORF">CYJ25_00510</name>
</gene>
<dbReference type="InterPro" id="IPR053888">
    <property type="entry name" value="MRM3-like_sub_bind"/>
</dbReference>
<dbReference type="InterPro" id="IPR051259">
    <property type="entry name" value="rRNA_Methyltransferase"/>
</dbReference>
<dbReference type="SUPFAM" id="SSF75217">
    <property type="entry name" value="alpha/beta knot"/>
    <property type="match status" value="1"/>
</dbReference>
<dbReference type="SUPFAM" id="SSF55315">
    <property type="entry name" value="L30e-like"/>
    <property type="match status" value="1"/>
</dbReference>
<reference evidence="6 7" key="1">
    <citation type="submission" date="2017-12" db="EMBL/GenBank/DDBJ databases">
        <title>Phylogenetic diversity of female urinary microbiome.</title>
        <authorList>
            <person name="Thomas-White K."/>
            <person name="Wolfe A.J."/>
        </authorList>
    </citation>
    <scope>NUCLEOTIDE SEQUENCE [LARGE SCALE GENOMIC DNA]</scope>
    <source>
        <strain evidence="6 7">UMB0250</strain>
    </source>
</reference>
<dbReference type="InterPro" id="IPR001537">
    <property type="entry name" value="SpoU_MeTrfase"/>
</dbReference>
<dbReference type="Pfam" id="PF00588">
    <property type="entry name" value="SpoU_methylase"/>
    <property type="match status" value="1"/>
</dbReference>
<dbReference type="InterPro" id="IPR029064">
    <property type="entry name" value="Ribosomal_eL30-like_sf"/>
</dbReference>
<evidence type="ECO:0000256" key="3">
    <source>
        <dbReference type="ARBA" id="ARBA00022679"/>
    </source>
</evidence>
<dbReference type="GO" id="GO:0008173">
    <property type="term" value="F:RNA methyltransferase activity"/>
    <property type="evidence" value="ECO:0007669"/>
    <property type="project" value="InterPro"/>
</dbReference>
<accession>A0A2I1I6L0</accession>
<proteinExistence type="inferred from homology"/>
<dbReference type="InterPro" id="IPR029028">
    <property type="entry name" value="Alpha/beta_knot_MTases"/>
</dbReference>
<comment type="caution">
    <text evidence="6">The sequence shown here is derived from an EMBL/GenBank/DDBJ whole genome shotgun (WGS) entry which is preliminary data.</text>
</comment>
<feature type="domain" description="MRM3-like substrate binding" evidence="5">
    <location>
        <begin position="17"/>
        <end position="95"/>
    </location>
</feature>
<dbReference type="PANTHER" id="PTHR43191">
    <property type="entry name" value="RRNA METHYLTRANSFERASE 3"/>
    <property type="match status" value="1"/>
</dbReference>
<evidence type="ECO:0000259" key="5">
    <source>
        <dbReference type="Pfam" id="PF22435"/>
    </source>
</evidence>
<organism evidence="6 7">
    <name type="scientific">Schaalia turicensis</name>
    <dbReference type="NCBI Taxonomy" id="131111"/>
    <lineage>
        <taxon>Bacteria</taxon>
        <taxon>Bacillati</taxon>
        <taxon>Actinomycetota</taxon>
        <taxon>Actinomycetes</taxon>
        <taxon>Actinomycetales</taxon>
        <taxon>Actinomycetaceae</taxon>
        <taxon>Schaalia</taxon>
    </lineage>
</organism>
<dbReference type="InterPro" id="IPR029026">
    <property type="entry name" value="tRNA_m1G_MTases_N"/>
</dbReference>
<dbReference type="GO" id="GO:0006396">
    <property type="term" value="P:RNA processing"/>
    <property type="evidence" value="ECO:0007669"/>
    <property type="project" value="InterPro"/>
</dbReference>
<dbReference type="CDD" id="cd18095">
    <property type="entry name" value="SpoU-like_rRNA-MTase"/>
    <property type="match status" value="1"/>
</dbReference>
<evidence type="ECO:0000259" key="4">
    <source>
        <dbReference type="Pfam" id="PF00588"/>
    </source>
</evidence>
<dbReference type="Gene3D" id="3.40.1280.10">
    <property type="match status" value="1"/>
</dbReference>
<sequence>MTVKSERPSRLANPHAERVKKVAALAGRSARRKTNLLLVEGPQAVRELLAFSGQHVRDVYFTEGAASLHPDVHALASCVTRWCHTVTDEVASVMSPDAQGIIAVATRDALMSKLPDSAPRQTYVVLAQGRDPGNVGTIIRTADAMGCASVIVVAGTVNVASPKVIRSSAGSVFHLPLVGVASFDEAAQLLKARGVHLLGTSGGVGIEDLGQAMTQAIAEGAGPLASSHAWVFGNEAKGMSQAELDACDTLVRIDMTGQTESLNVASAASMCLFASQCARLSNEALK</sequence>
<protein>
    <submittedName>
        <fullName evidence="6">RNA methyltransferase</fullName>
    </submittedName>
</protein>
<evidence type="ECO:0000256" key="2">
    <source>
        <dbReference type="ARBA" id="ARBA00022603"/>
    </source>
</evidence>
<dbReference type="OrthoDB" id="9794400at2"/>
<evidence type="ECO:0000256" key="1">
    <source>
        <dbReference type="ARBA" id="ARBA00007228"/>
    </source>
</evidence>
<keyword evidence="2 6" id="KW-0489">Methyltransferase</keyword>
<dbReference type="Proteomes" id="UP000234545">
    <property type="component" value="Unassembled WGS sequence"/>
</dbReference>
<evidence type="ECO:0000313" key="6">
    <source>
        <dbReference type="EMBL" id="PKY66765.1"/>
    </source>
</evidence>
<dbReference type="AlphaFoldDB" id="A0A2I1I6L0"/>
<dbReference type="PANTHER" id="PTHR43191:SF2">
    <property type="entry name" value="RRNA METHYLTRANSFERASE 3, MITOCHONDRIAL"/>
    <property type="match status" value="1"/>
</dbReference>
<dbReference type="GO" id="GO:0032259">
    <property type="term" value="P:methylation"/>
    <property type="evidence" value="ECO:0007669"/>
    <property type="project" value="UniProtKB-KW"/>
</dbReference>
<name>A0A2I1I6L0_9ACTO</name>
<evidence type="ECO:0000313" key="7">
    <source>
        <dbReference type="Proteomes" id="UP000234545"/>
    </source>
</evidence>
<dbReference type="EMBL" id="PKKJ01000001">
    <property type="protein sequence ID" value="PKY66765.1"/>
    <property type="molecule type" value="Genomic_DNA"/>
</dbReference>
<dbReference type="Pfam" id="PF22435">
    <property type="entry name" value="MRM3-like_sub_bind"/>
    <property type="match status" value="1"/>
</dbReference>
<comment type="similarity">
    <text evidence="1">Belongs to the class IV-like SAM-binding methyltransferase superfamily. RNA methyltransferase TrmH family.</text>
</comment>
<feature type="domain" description="tRNA/rRNA methyltransferase SpoU type" evidence="4">
    <location>
        <begin position="122"/>
        <end position="273"/>
    </location>
</feature>
<dbReference type="Gene3D" id="3.30.1330.30">
    <property type="match status" value="1"/>
</dbReference>
<keyword evidence="3 6" id="KW-0808">Transferase</keyword>
<dbReference type="RefSeq" id="WP_101627283.1">
    <property type="nucleotide sequence ID" value="NZ_PKKJ01000001.1"/>
</dbReference>
<dbReference type="GO" id="GO:0003723">
    <property type="term" value="F:RNA binding"/>
    <property type="evidence" value="ECO:0007669"/>
    <property type="project" value="InterPro"/>
</dbReference>